<name>A0A9N7Z9V1_PLEPL</name>
<evidence type="ECO:0000256" key="2">
    <source>
        <dbReference type="SAM" id="Phobius"/>
    </source>
</evidence>
<gene>
    <name evidence="3" type="ORF">PLEPLA_LOCUS43872</name>
</gene>
<dbReference type="EMBL" id="CADEAL010004285">
    <property type="protein sequence ID" value="CAB1456091.1"/>
    <property type="molecule type" value="Genomic_DNA"/>
</dbReference>
<dbReference type="Proteomes" id="UP001153269">
    <property type="component" value="Unassembled WGS sequence"/>
</dbReference>
<comment type="caution">
    <text evidence="3">The sequence shown here is derived from an EMBL/GenBank/DDBJ whole genome shotgun (WGS) entry which is preliminary data.</text>
</comment>
<reference evidence="3" key="1">
    <citation type="submission" date="2020-03" db="EMBL/GenBank/DDBJ databases">
        <authorList>
            <person name="Weist P."/>
        </authorList>
    </citation>
    <scope>NUCLEOTIDE SEQUENCE</scope>
</reference>
<feature type="compositionally biased region" description="Basic and acidic residues" evidence="1">
    <location>
        <begin position="1"/>
        <end position="11"/>
    </location>
</feature>
<evidence type="ECO:0000256" key="1">
    <source>
        <dbReference type="SAM" id="MobiDB-lite"/>
    </source>
</evidence>
<evidence type="ECO:0000313" key="3">
    <source>
        <dbReference type="EMBL" id="CAB1456091.1"/>
    </source>
</evidence>
<keyword evidence="4" id="KW-1185">Reference proteome</keyword>
<sequence length="234" mass="26434">MKGTRPRREAGCDITDTGSRVARERERGGERERERERERENRKLEILHSIFIITIIFIIILIIICIIHLLLLLLLIIILIITSSSSSYSSSLILEFLIIILILNNAIIIFIIKIIILHLLIITTNHPRHPPPHCPPPPPPQLCAVVVDTETLITGVSVIVSSRRDASPRPPVECNLARHRLHSLSRRRDIDPLDSNQRPRSSAGDTIHPEVRILKQHPPRLNILLPQGVCPVAS</sequence>
<keyword evidence="2" id="KW-1133">Transmembrane helix</keyword>
<dbReference type="AlphaFoldDB" id="A0A9N7Z9V1"/>
<evidence type="ECO:0000313" key="4">
    <source>
        <dbReference type="Proteomes" id="UP001153269"/>
    </source>
</evidence>
<protein>
    <submittedName>
        <fullName evidence="3">Uncharacterized protein</fullName>
    </submittedName>
</protein>
<proteinExistence type="predicted"/>
<feature type="transmembrane region" description="Helical" evidence="2">
    <location>
        <begin position="93"/>
        <end position="121"/>
    </location>
</feature>
<feature type="region of interest" description="Disordered" evidence="1">
    <location>
        <begin position="1"/>
        <end position="38"/>
    </location>
</feature>
<feature type="compositionally biased region" description="Polar residues" evidence="1">
    <location>
        <begin position="194"/>
        <end position="204"/>
    </location>
</feature>
<keyword evidence="2" id="KW-0812">Transmembrane</keyword>
<feature type="region of interest" description="Disordered" evidence="1">
    <location>
        <begin position="187"/>
        <end position="209"/>
    </location>
</feature>
<feature type="transmembrane region" description="Helical" evidence="2">
    <location>
        <begin position="50"/>
        <end position="81"/>
    </location>
</feature>
<feature type="compositionally biased region" description="Basic and acidic residues" evidence="1">
    <location>
        <begin position="21"/>
        <end position="38"/>
    </location>
</feature>
<keyword evidence="2" id="KW-0472">Membrane</keyword>
<organism evidence="3 4">
    <name type="scientific">Pleuronectes platessa</name>
    <name type="common">European plaice</name>
    <dbReference type="NCBI Taxonomy" id="8262"/>
    <lineage>
        <taxon>Eukaryota</taxon>
        <taxon>Metazoa</taxon>
        <taxon>Chordata</taxon>
        <taxon>Craniata</taxon>
        <taxon>Vertebrata</taxon>
        <taxon>Euteleostomi</taxon>
        <taxon>Actinopterygii</taxon>
        <taxon>Neopterygii</taxon>
        <taxon>Teleostei</taxon>
        <taxon>Neoteleostei</taxon>
        <taxon>Acanthomorphata</taxon>
        <taxon>Carangaria</taxon>
        <taxon>Pleuronectiformes</taxon>
        <taxon>Pleuronectoidei</taxon>
        <taxon>Pleuronectidae</taxon>
        <taxon>Pleuronectes</taxon>
    </lineage>
</organism>
<accession>A0A9N7Z9V1</accession>